<dbReference type="RefSeq" id="WP_379510803.1">
    <property type="nucleotide sequence ID" value="NZ_JBHRTQ010000014.1"/>
</dbReference>
<keyword evidence="2" id="KW-0520">NAD</keyword>
<sequence>MAGQQGHDLPRVGFIGLGDIGAPMARRLLRQGFPLSIWARRPETIAAFAEPEARAVADLAELGRSVDIAAICVGHDADLLDLLFTRGLIAAMRPGGALVIHSTVHPGTVSQAAEAGRARGVAVIDAPVSGGRSGAAQGTLTLMVGCEEADLALVRPMLEALGTPTRLGPVGAGQTAKILNNTLMSANIGLAADAMACAADLGLDPAAFAQILARSSGNSAGLGILMARLAEFRAGGNPLRPAILAKDVGHFGAIHLPGHGADRLDAAARQGVAALTHLFAPANGPPAA</sequence>
<dbReference type="InterPro" id="IPR015815">
    <property type="entry name" value="HIBADH-related"/>
</dbReference>
<feature type="domain" description="6-phosphogluconate dehydrogenase NADP-binding" evidence="3">
    <location>
        <begin position="11"/>
        <end position="163"/>
    </location>
</feature>
<evidence type="ECO:0000256" key="2">
    <source>
        <dbReference type="ARBA" id="ARBA00023027"/>
    </source>
</evidence>
<dbReference type="InterPro" id="IPR008927">
    <property type="entry name" value="6-PGluconate_DH-like_C_sf"/>
</dbReference>
<dbReference type="InterPro" id="IPR036291">
    <property type="entry name" value="NAD(P)-bd_dom_sf"/>
</dbReference>
<dbReference type="SUPFAM" id="SSF51735">
    <property type="entry name" value="NAD(P)-binding Rossmann-fold domains"/>
    <property type="match status" value="1"/>
</dbReference>
<accession>A0ABV7IV19</accession>
<dbReference type="Pfam" id="PF14833">
    <property type="entry name" value="NAD_binding_11"/>
    <property type="match status" value="1"/>
</dbReference>
<protein>
    <submittedName>
        <fullName evidence="5">NAD(P)-dependent oxidoreductase</fullName>
        <ecNumber evidence="5">1.1.-.-</ecNumber>
    </submittedName>
</protein>
<dbReference type="Proteomes" id="UP001595604">
    <property type="component" value="Unassembled WGS sequence"/>
</dbReference>
<keyword evidence="1 5" id="KW-0560">Oxidoreductase</keyword>
<evidence type="ECO:0000259" key="3">
    <source>
        <dbReference type="Pfam" id="PF03446"/>
    </source>
</evidence>
<name>A0ABV7IV19_9SPHN</name>
<evidence type="ECO:0000313" key="5">
    <source>
        <dbReference type="EMBL" id="MFC3175424.1"/>
    </source>
</evidence>
<organism evidence="5 6">
    <name type="scientific">Novosphingobium bradum</name>
    <dbReference type="NCBI Taxonomy" id="1737444"/>
    <lineage>
        <taxon>Bacteria</taxon>
        <taxon>Pseudomonadati</taxon>
        <taxon>Pseudomonadota</taxon>
        <taxon>Alphaproteobacteria</taxon>
        <taxon>Sphingomonadales</taxon>
        <taxon>Sphingomonadaceae</taxon>
        <taxon>Novosphingobium</taxon>
    </lineage>
</organism>
<feature type="domain" description="3-hydroxyisobutyrate dehydrogenase-like NAD-binding" evidence="4">
    <location>
        <begin position="171"/>
        <end position="228"/>
    </location>
</feature>
<dbReference type="Pfam" id="PF03446">
    <property type="entry name" value="NAD_binding_2"/>
    <property type="match status" value="1"/>
</dbReference>
<dbReference type="InterPro" id="IPR013328">
    <property type="entry name" value="6PGD_dom2"/>
</dbReference>
<dbReference type="EC" id="1.1.-.-" evidence="5"/>
<comment type="caution">
    <text evidence="5">The sequence shown here is derived from an EMBL/GenBank/DDBJ whole genome shotgun (WGS) entry which is preliminary data.</text>
</comment>
<evidence type="ECO:0000256" key="1">
    <source>
        <dbReference type="ARBA" id="ARBA00023002"/>
    </source>
</evidence>
<gene>
    <name evidence="5" type="ORF">ACFOD9_14290</name>
</gene>
<dbReference type="PANTHER" id="PTHR43060">
    <property type="entry name" value="3-HYDROXYISOBUTYRATE DEHYDROGENASE-LIKE 1, MITOCHONDRIAL-RELATED"/>
    <property type="match status" value="1"/>
</dbReference>
<proteinExistence type="predicted"/>
<dbReference type="InterPro" id="IPR029154">
    <property type="entry name" value="HIBADH-like_NADP-bd"/>
</dbReference>
<evidence type="ECO:0000313" key="6">
    <source>
        <dbReference type="Proteomes" id="UP001595604"/>
    </source>
</evidence>
<dbReference type="PIRSF" id="PIRSF000103">
    <property type="entry name" value="HIBADH"/>
    <property type="match status" value="1"/>
</dbReference>
<dbReference type="Gene3D" id="3.40.50.720">
    <property type="entry name" value="NAD(P)-binding Rossmann-like Domain"/>
    <property type="match status" value="1"/>
</dbReference>
<dbReference type="PANTHER" id="PTHR43060:SF15">
    <property type="entry name" value="3-HYDROXYISOBUTYRATE DEHYDROGENASE-LIKE 1, MITOCHONDRIAL-RELATED"/>
    <property type="match status" value="1"/>
</dbReference>
<keyword evidence="6" id="KW-1185">Reference proteome</keyword>
<dbReference type="Gene3D" id="1.10.1040.10">
    <property type="entry name" value="N-(1-d-carboxylethyl)-l-norvaline Dehydrogenase, domain 2"/>
    <property type="match status" value="1"/>
</dbReference>
<dbReference type="InterPro" id="IPR006115">
    <property type="entry name" value="6PGDH_NADP-bd"/>
</dbReference>
<reference evidence="6" key="1">
    <citation type="journal article" date="2019" name="Int. J. Syst. Evol. Microbiol.">
        <title>The Global Catalogue of Microorganisms (GCM) 10K type strain sequencing project: providing services to taxonomists for standard genome sequencing and annotation.</title>
        <authorList>
            <consortium name="The Broad Institute Genomics Platform"/>
            <consortium name="The Broad Institute Genome Sequencing Center for Infectious Disease"/>
            <person name="Wu L."/>
            <person name="Ma J."/>
        </authorList>
    </citation>
    <scope>NUCLEOTIDE SEQUENCE [LARGE SCALE GENOMIC DNA]</scope>
    <source>
        <strain evidence="6">KCTC 42984</strain>
    </source>
</reference>
<evidence type="ECO:0000259" key="4">
    <source>
        <dbReference type="Pfam" id="PF14833"/>
    </source>
</evidence>
<dbReference type="EMBL" id="JBHRTQ010000014">
    <property type="protein sequence ID" value="MFC3175424.1"/>
    <property type="molecule type" value="Genomic_DNA"/>
</dbReference>
<dbReference type="GO" id="GO:0016491">
    <property type="term" value="F:oxidoreductase activity"/>
    <property type="evidence" value="ECO:0007669"/>
    <property type="project" value="UniProtKB-KW"/>
</dbReference>
<dbReference type="SUPFAM" id="SSF48179">
    <property type="entry name" value="6-phosphogluconate dehydrogenase C-terminal domain-like"/>
    <property type="match status" value="1"/>
</dbReference>